<name>A0ABP8Z8J0_9ACTN</name>
<dbReference type="CDD" id="cd07505">
    <property type="entry name" value="HAD_BPGM-like"/>
    <property type="match status" value="1"/>
</dbReference>
<gene>
    <name evidence="6" type="ORF">GCM10023217_19870</name>
</gene>
<evidence type="ECO:0000256" key="2">
    <source>
        <dbReference type="ARBA" id="ARBA00006171"/>
    </source>
</evidence>
<dbReference type="SFLD" id="SFLDG01129">
    <property type="entry name" value="C1.5:_HAD__Beta-PGM__Phosphata"/>
    <property type="match status" value="1"/>
</dbReference>
<dbReference type="InterPro" id="IPR023214">
    <property type="entry name" value="HAD_sf"/>
</dbReference>
<reference evidence="7" key="1">
    <citation type="journal article" date="2019" name="Int. J. Syst. Evol. Microbiol.">
        <title>The Global Catalogue of Microorganisms (GCM) 10K type strain sequencing project: providing services to taxonomists for standard genome sequencing and annotation.</title>
        <authorList>
            <consortium name="The Broad Institute Genomics Platform"/>
            <consortium name="The Broad Institute Genome Sequencing Center for Infectious Disease"/>
            <person name="Wu L."/>
            <person name="Ma J."/>
        </authorList>
    </citation>
    <scope>NUCLEOTIDE SEQUENCE [LARGE SCALE GENOMIC DNA]</scope>
    <source>
        <strain evidence="7">JCM 18077</strain>
    </source>
</reference>
<evidence type="ECO:0000256" key="4">
    <source>
        <dbReference type="ARBA" id="ARBA00022842"/>
    </source>
</evidence>
<dbReference type="PANTHER" id="PTHR46193:SF18">
    <property type="entry name" value="HEXITOL PHOSPHATASE B"/>
    <property type="match status" value="1"/>
</dbReference>
<dbReference type="RefSeq" id="WP_345313377.1">
    <property type="nucleotide sequence ID" value="NZ_BAABIE010000008.1"/>
</dbReference>
<dbReference type="EMBL" id="BAABIE010000008">
    <property type="protein sequence ID" value="GAA4749570.1"/>
    <property type="molecule type" value="Genomic_DNA"/>
</dbReference>
<dbReference type="InterPro" id="IPR023198">
    <property type="entry name" value="PGP-like_dom2"/>
</dbReference>
<dbReference type="SUPFAM" id="SSF56784">
    <property type="entry name" value="HAD-like"/>
    <property type="match status" value="1"/>
</dbReference>
<evidence type="ECO:0000313" key="7">
    <source>
        <dbReference type="Proteomes" id="UP001500822"/>
    </source>
</evidence>
<keyword evidence="3" id="KW-0479">Metal-binding</keyword>
<dbReference type="InterPro" id="IPR051600">
    <property type="entry name" value="Beta-PGM-like"/>
</dbReference>
<dbReference type="Gene3D" id="1.10.150.240">
    <property type="entry name" value="Putative phosphatase, domain 2"/>
    <property type="match status" value="1"/>
</dbReference>
<evidence type="ECO:0000313" key="6">
    <source>
        <dbReference type="EMBL" id="GAA4749570.1"/>
    </source>
</evidence>
<dbReference type="PANTHER" id="PTHR46193">
    <property type="entry name" value="6-PHOSPHOGLUCONATE PHOSPHATASE"/>
    <property type="match status" value="1"/>
</dbReference>
<dbReference type="NCBIfam" id="TIGR01509">
    <property type="entry name" value="HAD-SF-IA-v3"/>
    <property type="match status" value="1"/>
</dbReference>
<dbReference type="GO" id="GO:0016787">
    <property type="term" value="F:hydrolase activity"/>
    <property type="evidence" value="ECO:0007669"/>
    <property type="project" value="UniProtKB-KW"/>
</dbReference>
<comment type="caution">
    <text evidence="6">The sequence shown here is derived from an EMBL/GenBank/DDBJ whole genome shotgun (WGS) entry which is preliminary data.</text>
</comment>
<sequence>MTAQDVLLPKAVLWDMDGTLLDTEPIWDEAMEALAVRHGVVMTRELRMATLGNNSVDALTKVYDAALLPESGRDFDGDEAWMIALVVELFARELPWRPGAVAVLDMVAAADIPMLLVTNTMREVADIAIGTIGADRFVATVCGDEVEFGKPAPDIYLRAAELVGAHPGDCLAIEDSPTGAAAAHAAGVPHLVVPSQIPVVPAGRRVFRDTLAGLSLVEFADLFAQARTRPPA</sequence>
<keyword evidence="6" id="KW-0378">Hydrolase</keyword>
<dbReference type="Proteomes" id="UP001500822">
    <property type="component" value="Unassembled WGS sequence"/>
</dbReference>
<evidence type="ECO:0000256" key="3">
    <source>
        <dbReference type="ARBA" id="ARBA00022723"/>
    </source>
</evidence>
<evidence type="ECO:0000256" key="5">
    <source>
        <dbReference type="ARBA" id="ARBA00023277"/>
    </source>
</evidence>
<proteinExistence type="inferred from homology"/>
<organism evidence="6 7">
    <name type="scientific">Gordonia alkaliphila</name>
    <dbReference type="NCBI Taxonomy" id="1053547"/>
    <lineage>
        <taxon>Bacteria</taxon>
        <taxon>Bacillati</taxon>
        <taxon>Actinomycetota</taxon>
        <taxon>Actinomycetes</taxon>
        <taxon>Mycobacteriales</taxon>
        <taxon>Gordoniaceae</taxon>
        <taxon>Gordonia</taxon>
    </lineage>
</organism>
<protein>
    <submittedName>
        <fullName evidence="6">HAD family hydrolase</fullName>
    </submittedName>
</protein>
<dbReference type="SFLD" id="SFLDS00003">
    <property type="entry name" value="Haloacid_Dehalogenase"/>
    <property type="match status" value="1"/>
</dbReference>
<dbReference type="Gene3D" id="3.40.50.1000">
    <property type="entry name" value="HAD superfamily/HAD-like"/>
    <property type="match status" value="1"/>
</dbReference>
<comment type="cofactor">
    <cofactor evidence="1">
        <name>Mg(2+)</name>
        <dbReference type="ChEBI" id="CHEBI:18420"/>
    </cofactor>
</comment>
<keyword evidence="5" id="KW-0119">Carbohydrate metabolism</keyword>
<dbReference type="InterPro" id="IPR036412">
    <property type="entry name" value="HAD-like_sf"/>
</dbReference>
<dbReference type="Pfam" id="PF00702">
    <property type="entry name" value="Hydrolase"/>
    <property type="match status" value="1"/>
</dbReference>
<comment type="similarity">
    <text evidence="2">Belongs to the HAD-like hydrolase superfamily. CbbY/CbbZ/Gph/YieH family.</text>
</comment>
<dbReference type="InterPro" id="IPR006439">
    <property type="entry name" value="HAD-SF_hydro_IA"/>
</dbReference>
<keyword evidence="4" id="KW-0460">Magnesium</keyword>
<keyword evidence="7" id="KW-1185">Reference proteome</keyword>
<evidence type="ECO:0000256" key="1">
    <source>
        <dbReference type="ARBA" id="ARBA00001946"/>
    </source>
</evidence>
<accession>A0ABP8Z8J0</accession>